<feature type="domain" description="BTB" evidence="1">
    <location>
        <begin position="19"/>
        <end position="92"/>
    </location>
</feature>
<reference evidence="2 3" key="1">
    <citation type="submission" date="2024-07" db="EMBL/GenBank/DDBJ databases">
        <title>Section-level genome sequencing and comparative genomics of Aspergillus sections Usti and Cavernicolus.</title>
        <authorList>
            <consortium name="Lawrence Berkeley National Laboratory"/>
            <person name="Nybo J.L."/>
            <person name="Vesth T.C."/>
            <person name="Theobald S."/>
            <person name="Frisvad J.C."/>
            <person name="Larsen T.O."/>
            <person name="Kjaerboelling I."/>
            <person name="Rothschild-Mancinelli K."/>
            <person name="Lyhne E.K."/>
            <person name="Kogle M.E."/>
            <person name="Barry K."/>
            <person name="Clum A."/>
            <person name="Na H."/>
            <person name="Ledsgaard L."/>
            <person name="Lin J."/>
            <person name="Lipzen A."/>
            <person name="Kuo A."/>
            <person name="Riley R."/>
            <person name="Mondo S."/>
            <person name="LaButti K."/>
            <person name="Haridas S."/>
            <person name="Pangalinan J."/>
            <person name="Salamov A.A."/>
            <person name="Simmons B.A."/>
            <person name="Magnuson J.K."/>
            <person name="Chen J."/>
            <person name="Drula E."/>
            <person name="Henrissat B."/>
            <person name="Wiebenga A."/>
            <person name="Lubbers R.J."/>
            <person name="Gomes A.C."/>
            <person name="Makela M.R."/>
            <person name="Stajich J."/>
            <person name="Grigoriev I.V."/>
            <person name="Mortensen U.H."/>
            <person name="De vries R.P."/>
            <person name="Baker S.E."/>
            <person name="Andersen M.R."/>
        </authorList>
    </citation>
    <scope>NUCLEOTIDE SEQUENCE [LARGE SCALE GENOMIC DNA]</scope>
    <source>
        <strain evidence="2 3">CBS 600.67</strain>
    </source>
</reference>
<dbReference type="PROSITE" id="PS50097">
    <property type="entry name" value="BTB"/>
    <property type="match status" value="1"/>
</dbReference>
<dbReference type="EMBL" id="JBFXLS010000045">
    <property type="protein sequence ID" value="KAL2824206.1"/>
    <property type="molecule type" value="Genomic_DNA"/>
</dbReference>
<proteinExistence type="predicted"/>
<keyword evidence="3" id="KW-1185">Reference proteome</keyword>
<gene>
    <name evidence="2" type="ORF">BDW59DRAFT_172953</name>
</gene>
<evidence type="ECO:0000259" key="1">
    <source>
        <dbReference type="PROSITE" id="PS50097"/>
    </source>
</evidence>
<dbReference type="Proteomes" id="UP001610335">
    <property type="component" value="Unassembled WGS sequence"/>
</dbReference>
<dbReference type="Gene3D" id="3.30.710.10">
    <property type="entry name" value="Potassium Channel Kv1.1, Chain A"/>
    <property type="match status" value="1"/>
</dbReference>
<dbReference type="Pfam" id="PF00651">
    <property type="entry name" value="BTB"/>
    <property type="match status" value="1"/>
</dbReference>
<evidence type="ECO:0000313" key="2">
    <source>
        <dbReference type="EMBL" id="KAL2824206.1"/>
    </source>
</evidence>
<name>A0ABR4I8Y3_9EURO</name>
<accession>A0ABR4I8Y3</accession>
<evidence type="ECO:0000313" key="3">
    <source>
        <dbReference type="Proteomes" id="UP001610335"/>
    </source>
</evidence>
<sequence length="217" mass="24485">MTEASEANAKRILPLYHGPLVKIRINPSDNEYTISKSLLCTESPVFSAMFEGKFLESQQQTATLDEMEGVVSVRSVEALFQWLYLRLVKFDIEDPREHISAAMELDILITNPHPKSNDFWKHVDTNTYSLTPDHIISGTFLPQGHPVRRILAAASVEGYLQSEDHKFVEETQDYPTFGADLLQEIRIALNGLKPARRVNFEDPISGRRTDLASAGKL</sequence>
<comment type="caution">
    <text evidence="2">The sequence shown here is derived from an EMBL/GenBank/DDBJ whole genome shotgun (WGS) entry which is preliminary data.</text>
</comment>
<organism evidence="2 3">
    <name type="scientific">Aspergillus cavernicola</name>
    <dbReference type="NCBI Taxonomy" id="176166"/>
    <lineage>
        <taxon>Eukaryota</taxon>
        <taxon>Fungi</taxon>
        <taxon>Dikarya</taxon>
        <taxon>Ascomycota</taxon>
        <taxon>Pezizomycotina</taxon>
        <taxon>Eurotiomycetes</taxon>
        <taxon>Eurotiomycetidae</taxon>
        <taxon>Eurotiales</taxon>
        <taxon>Aspergillaceae</taxon>
        <taxon>Aspergillus</taxon>
        <taxon>Aspergillus subgen. Nidulantes</taxon>
    </lineage>
</organism>
<dbReference type="InterPro" id="IPR011333">
    <property type="entry name" value="SKP1/BTB/POZ_sf"/>
</dbReference>
<dbReference type="CDD" id="cd18186">
    <property type="entry name" value="BTB_POZ_ZBTB_KLHL-like"/>
    <property type="match status" value="1"/>
</dbReference>
<protein>
    <recommendedName>
        <fullName evidence="1">BTB domain-containing protein</fullName>
    </recommendedName>
</protein>
<dbReference type="InterPro" id="IPR000210">
    <property type="entry name" value="BTB/POZ_dom"/>
</dbReference>
<dbReference type="SUPFAM" id="SSF54695">
    <property type="entry name" value="POZ domain"/>
    <property type="match status" value="1"/>
</dbReference>